<dbReference type="Proteomes" id="UP001198701">
    <property type="component" value="Unassembled WGS sequence"/>
</dbReference>
<feature type="transmembrane region" description="Helical" evidence="6">
    <location>
        <begin position="310"/>
        <end position="333"/>
    </location>
</feature>
<evidence type="ECO:0000256" key="1">
    <source>
        <dbReference type="ARBA" id="ARBA00004141"/>
    </source>
</evidence>
<feature type="transmembrane region" description="Helical" evidence="6">
    <location>
        <begin position="599"/>
        <end position="621"/>
    </location>
</feature>
<feature type="transmembrane region" description="Helical" evidence="6">
    <location>
        <begin position="633"/>
        <end position="653"/>
    </location>
</feature>
<dbReference type="EMBL" id="JAJHPV010000014">
    <property type="protein sequence ID" value="MCC6072404.1"/>
    <property type="molecule type" value="Genomic_DNA"/>
</dbReference>
<accession>A0ABS8IV26</accession>
<dbReference type="PANTHER" id="PTHR23506">
    <property type="entry name" value="GH10249P"/>
    <property type="match status" value="1"/>
</dbReference>
<evidence type="ECO:0000259" key="7">
    <source>
        <dbReference type="PROSITE" id="PS50850"/>
    </source>
</evidence>
<reference evidence="8 9" key="1">
    <citation type="submission" date="2021-11" db="EMBL/GenBank/DDBJ databases">
        <authorList>
            <person name="Huq M.A."/>
        </authorList>
    </citation>
    <scope>NUCLEOTIDE SEQUENCE [LARGE SCALE GENOMIC DNA]</scope>
    <source>
        <strain evidence="8 9">MAHUQ-52</strain>
    </source>
</reference>
<dbReference type="InterPro" id="IPR050930">
    <property type="entry name" value="MFS_Vesicular_Transporter"/>
</dbReference>
<feature type="transmembrane region" description="Helical" evidence="6">
    <location>
        <begin position="340"/>
        <end position="357"/>
    </location>
</feature>
<dbReference type="Pfam" id="PF07690">
    <property type="entry name" value="MFS_1"/>
    <property type="match status" value="1"/>
</dbReference>
<feature type="transmembrane region" description="Helical" evidence="6">
    <location>
        <begin position="399"/>
        <end position="420"/>
    </location>
</feature>
<feature type="transmembrane region" description="Helical" evidence="6">
    <location>
        <begin position="153"/>
        <end position="172"/>
    </location>
</feature>
<protein>
    <submittedName>
        <fullName evidence="8">MFS transporter</fullName>
    </submittedName>
</protein>
<feature type="transmembrane region" description="Helical" evidence="6">
    <location>
        <begin position="270"/>
        <end position="290"/>
    </location>
</feature>
<feature type="transmembrane region" description="Helical" evidence="6">
    <location>
        <begin position="540"/>
        <end position="557"/>
    </location>
</feature>
<evidence type="ECO:0000256" key="6">
    <source>
        <dbReference type="SAM" id="Phobius"/>
    </source>
</evidence>
<dbReference type="SUPFAM" id="SSF103473">
    <property type="entry name" value="MFS general substrate transporter"/>
    <property type="match status" value="1"/>
</dbReference>
<proteinExistence type="predicted"/>
<sequence length="670" mass="68958">MNQALPGQRQLYASPASRYCMLVLAVLLMAQLAVAAYSWSISNRILLPELERKAQAVATTLANEMTGALAQGGSAKDIQRYFDATLREHPDVAFVVLTGADGRVLYRSGQGGEIMEPERYLRKSAEIVHRYIHYGLVEAGVDRRYLRSRSGSMPWVLGAIALASLAAALEFLRCSVTLNVIAPMRQALHLIGRMATGDFRYRAEGSSPQVLVAGLNQACASINRAFGDLARLAATPSRRALAEPVVRRLRKAYRFAEHGISRDLLQERAIAVRVLAFVPMFGDTLARALLPIHAGTMSSSAGLLPSGVGAALPLAAFMAGAAAALPFAGGCLARADRRSVYLAGALVTGAALAATGLANDYITLCAARIAAGAGYAMLFASCHSYACDSTGPADRPAALASLFGAMLLAELCGPLIGAVLAEQGGARTVFTAGGWLLLGAASISFALLGDGNAQPRVSVLPTMRRPRVNARALALGVLSIAPSTFIYAAFPMLLAPLALSKLGYPLLDAAYILAAYGATAALLTPAFGRLGRRFNIHAPMACLGAMPGGLGLMHLAGAGDANALAVALALLGFGHAMSIPAQLALATRFNKSSSAAGNGFSGTGVSGLAAFGGAACGAMGAGSLSSALGAAQAAHVLGIASIACAFVFALAFLKLGPGEAEEAPDDHDLP</sequence>
<organism evidence="8 9">
    <name type="scientific">Massilia agrisoli</name>
    <dbReference type="NCBI Taxonomy" id="2892444"/>
    <lineage>
        <taxon>Bacteria</taxon>
        <taxon>Pseudomonadati</taxon>
        <taxon>Pseudomonadota</taxon>
        <taxon>Betaproteobacteria</taxon>
        <taxon>Burkholderiales</taxon>
        <taxon>Oxalobacteraceae</taxon>
        <taxon>Telluria group</taxon>
        <taxon>Massilia</taxon>
    </lineage>
</organism>
<evidence type="ECO:0000256" key="2">
    <source>
        <dbReference type="ARBA" id="ARBA00022448"/>
    </source>
</evidence>
<dbReference type="InterPro" id="IPR036259">
    <property type="entry name" value="MFS_trans_sf"/>
</dbReference>
<gene>
    <name evidence="8" type="ORF">LMJ30_15765</name>
</gene>
<dbReference type="PROSITE" id="PS50850">
    <property type="entry name" value="MFS"/>
    <property type="match status" value="1"/>
</dbReference>
<evidence type="ECO:0000256" key="5">
    <source>
        <dbReference type="ARBA" id="ARBA00023136"/>
    </source>
</evidence>
<feature type="transmembrane region" description="Helical" evidence="6">
    <location>
        <begin position="563"/>
        <end position="587"/>
    </location>
</feature>
<dbReference type="Gene3D" id="1.20.1250.20">
    <property type="entry name" value="MFS general substrate transporter like domains"/>
    <property type="match status" value="2"/>
</dbReference>
<keyword evidence="5 6" id="KW-0472">Membrane</keyword>
<evidence type="ECO:0000256" key="3">
    <source>
        <dbReference type="ARBA" id="ARBA00022692"/>
    </source>
</evidence>
<keyword evidence="4 6" id="KW-1133">Transmembrane helix</keyword>
<evidence type="ECO:0000313" key="8">
    <source>
        <dbReference type="EMBL" id="MCC6072404.1"/>
    </source>
</evidence>
<feature type="transmembrane region" description="Helical" evidence="6">
    <location>
        <begin position="432"/>
        <end position="449"/>
    </location>
</feature>
<feature type="transmembrane region" description="Helical" evidence="6">
    <location>
        <begin position="21"/>
        <end position="40"/>
    </location>
</feature>
<keyword evidence="2" id="KW-0813">Transport</keyword>
<evidence type="ECO:0000313" key="9">
    <source>
        <dbReference type="Proteomes" id="UP001198701"/>
    </source>
</evidence>
<keyword evidence="9" id="KW-1185">Reference proteome</keyword>
<feature type="transmembrane region" description="Helical" evidence="6">
    <location>
        <begin position="510"/>
        <end position="528"/>
    </location>
</feature>
<dbReference type="PANTHER" id="PTHR23506:SF23">
    <property type="entry name" value="GH10249P"/>
    <property type="match status" value="1"/>
</dbReference>
<evidence type="ECO:0000256" key="4">
    <source>
        <dbReference type="ARBA" id="ARBA00022989"/>
    </source>
</evidence>
<feature type="transmembrane region" description="Helical" evidence="6">
    <location>
        <begin position="369"/>
        <end position="387"/>
    </location>
</feature>
<keyword evidence="3 6" id="KW-0812">Transmembrane</keyword>
<feature type="transmembrane region" description="Helical" evidence="6">
    <location>
        <begin position="470"/>
        <end position="490"/>
    </location>
</feature>
<dbReference type="InterPro" id="IPR011701">
    <property type="entry name" value="MFS"/>
</dbReference>
<dbReference type="RefSeq" id="WP_229433290.1">
    <property type="nucleotide sequence ID" value="NZ_JAJHPV010000014.1"/>
</dbReference>
<comment type="subcellular location">
    <subcellularLocation>
        <location evidence="1">Membrane</location>
        <topology evidence="1">Multi-pass membrane protein</topology>
    </subcellularLocation>
</comment>
<dbReference type="InterPro" id="IPR020846">
    <property type="entry name" value="MFS_dom"/>
</dbReference>
<feature type="domain" description="Major facilitator superfamily (MFS) profile" evidence="7">
    <location>
        <begin position="268"/>
        <end position="659"/>
    </location>
</feature>
<comment type="caution">
    <text evidence="8">The sequence shown here is derived from an EMBL/GenBank/DDBJ whole genome shotgun (WGS) entry which is preliminary data.</text>
</comment>
<name>A0ABS8IV26_9BURK</name>